<dbReference type="InterPro" id="IPR010023">
    <property type="entry name" value="KdsC_fam"/>
</dbReference>
<reference evidence="8 9" key="1">
    <citation type="journal article" date="2009" name="J. Bacteriol.">
        <title>Complete and draft genome sequences of six members of the Aquificales.</title>
        <authorList>
            <person name="Reysenbach A.L."/>
            <person name="Hamamura N."/>
            <person name="Podar M."/>
            <person name="Griffiths E."/>
            <person name="Ferreira S."/>
            <person name="Hochstein R."/>
            <person name="Heidelberg J."/>
            <person name="Johnson J."/>
            <person name="Mead D."/>
            <person name="Pohorille A."/>
            <person name="Sarmiento M."/>
            <person name="Schweighofer K."/>
            <person name="Seshadri R."/>
            <person name="Voytek M.A."/>
        </authorList>
    </citation>
    <scope>NUCLEOTIDE SEQUENCE [LARGE SCALE GENOMIC DNA]</scope>
    <source>
        <strain evidence="9">DSM 14350 / EX-H1</strain>
    </source>
</reference>
<name>C0QSX5_PERMH</name>
<evidence type="ECO:0000256" key="6">
    <source>
        <dbReference type="ARBA" id="ARBA00022842"/>
    </source>
</evidence>
<dbReference type="FunFam" id="3.40.50.1000:FF:000029">
    <property type="entry name" value="3-deoxy-D-manno-octulosonate 8-phosphate phosphatase KdsC"/>
    <property type="match status" value="1"/>
</dbReference>
<dbReference type="PIRSF" id="PIRSF006118">
    <property type="entry name" value="KDO8-P_Ptase"/>
    <property type="match status" value="1"/>
</dbReference>
<dbReference type="HOGENOM" id="CLU_106694_0_1_0"/>
<evidence type="ECO:0000256" key="2">
    <source>
        <dbReference type="ARBA" id="ARBA00005893"/>
    </source>
</evidence>
<dbReference type="KEGG" id="pmx:PERMA_2019"/>
<dbReference type="InterPro" id="IPR023214">
    <property type="entry name" value="HAD_sf"/>
</dbReference>
<evidence type="ECO:0000256" key="7">
    <source>
        <dbReference type="PIRSR" id="PIRSR006118-2"/>
    </source>
</evidence>
<dbReference type="GO" id="GO:0008781">
    <property type="term" value="F:N-acylneuraminate cytidylyltransferase activity"/>
    <property type="evidence" value="ECO:0007669"/>
    <property type="project" value="TreeGrafter"/>
</dbReference>
<dbReference type="Proteomes" id="UP000001366">
    <property type="component" value="Chromosome"/>
</dbReference>
<dbReference type="OrthoDB" id="9805604at2"/>
<dbReference type="PANTHER" id="PTHR21485">
    <property type="entry name" value="HAD SUPERFAMILY MEMBERS CMAS AND KDSC"/>
    <property type="match status" value="1"/>
</dbReference>
<dbReference type="InterPro" id="IPR050793">
    <property type="entry name" value="CMP-NeuNAc_synthase"/>
</dbReference>
<dbReference type="STRING" id="123214.PERMA_2019"/>
<proteinExistence type="inferred from homology"/>
<dbReference type="GO" id="GO:0019143">
    <property type="term" value="F:3-deoxy-manno-octulosonate-8-phosphatase activity"/>
    <property type="evidence" value="ECO:0007669"/>
    <property type="project" value="UniProtKB-EC"/>
</dbReference>
<feature type="binding site" evidence="7">
    <location>
        <position position="110"/>
    </location>
    <ligand>
        <name>Mg(2+)</name>
        <dbReference type="ChEBI" id="CHEBI:18420"/>
    </ligand>
</feature>
<evidence type="ECO:0000256" key="1">
    <source>
        <dbReference type="ARBA" id="ARBA00001946"/>
    </source>
</evidence>
<dbReference type="eggNOG" id="COG1778">
    <property type="taxonomic scope" value="Bacteria"/>
</dbReference>
<evidence type="ECO:0000256" key="3">
    <source>
        <dbReference type="ARBA" id="ARBA00011881"/>
    </source>
</evidence>
<dbReference type="InterPro" id="IPR036412">
    <property type="entry name" value="HAD-like_sf"/>
</dbReference>
<gene>
    <name evidence="8" type="ordered locus">PERMA_2019</name>
</gene>
<sequence length="178" mass="19955">MKILKHKAQKIKWFIMDVDGVLTDGKIIYDNMGNELKNFSVKDGLGIALLHRAGIKTAIITGRNSDIVIKRAKELKISEIAQNADNKLKIYKSLKDKYRFKDEEALYIGDDYNDLPVLRKVGFPATVPSAPDLVKKECIYITEKDGGDGAVRELAELILNFQGKLEKAIKDFLGDGSR</sequence>
<comment type="cofactor">
    <cofactor evidence="1 7">
        <name>Mg(2+)</name>
        <dbReference type="ChEBI" id="CHEBI:18420"/>
    </cofactor>
</comment>
<dbReference type="CDD" id="cd01630">
    <property type="entry name" value="HAD_KDO-like"/>
    <property type="match status" value="1"/>
</dbReference>
<dbReference type="SFLD" id="SFLDS00003">
    <property type="entry name" value="Haloacid_Dehalogenase"/>
    <property type="match status" value="1"/>
</dbReference>
<dbReference type="Gene3D" id="3.40.50.1000">
    <property type="entry name" value="HAD superfamily/HAD-like"/>
    <property type="match status" value="1"/>
</dbReference>
<feature type="binding site" evidence="7">
    <location>
        <position position="17"/>
    </location>
    <ligand>
        <name>Mg(2+)</name>
        <dbReference type="ChEBI" id="CHEBI:18420"/>
    </ligand>
</feature>
<comment type="similarity">
    <text evidence="2">Belongs to the KdsC family.</text>
</comment>
<keyword evidence="5 8" id="KW-0378">Hydrolase</keyword>
<dbReference type="NCBIfam" id="TIGR01670">
    <property type="entry name" value="KdsC-phosphatas"/>
    <property type="match status" value="1"/>
</dbReference>
<evidence type="ECO:0000256" key="5">
    <source>
        <dbReference type="ARBA" id="ARBA00022801"/>
    </source>
</evidence>
<evidence type="ECO:0000256" key="4">
    <source>
        <dbReference type="ARBA" id="ARBA00022723"/>
    </source>
</evidence>
<accession>C0QSX5</accession>
<evidence type="ECO:0000313" key="9">
    <source>
        <dbReference type="Proteomes" id="UP000001366"/>
    </source>
</evidence>
<dbReference type="SUPFAM" id="SSF56784">
    <property type="entry name" value="HAD-like"/>
    <property type="match status" value="1"/>
</dbReference>
<dbReference type="Pfam" id="PF00702">
    <property type="entry name" value="Hydrolase"/>
    <property type="match status" value="1"/>
</dbReference>
<dbReference type="SFLD" id="SFLDG01138">
    <property type="entry name" value="C1.6.2:_Deoxy-d-mannose-octulo"/>
    <property type="match status" value="1"/>
</dbReference>
<organism evidence="8 9">
    <name type="scientific">Persephonella marina (strain DSM 14350 / EX-H1)</name>
    <dbReference type="NCBI Taxonomy" id="123214"/>
    <lineage>
        <taxon>Bacteria</taxon>
        <taxon>Pseudomonadati</taxon>
        <taxon>Aquificota</taxon>
        <taxon>Aquificia</taxon>
        <taxon>Aquificales</taxon>
        <taxon>Hydrogenothermaceae</taxon>
        <taxon>Persephonella</taxon>
    </lineage>
</organism>
<dbReference type="PaxDb" id="123214-PERMA_2019"/>
<comment type="subunit">
    <text evidence="3">Homotetramer.</text>
</comment>
<evidence type="ECO:0000313" key="8">
    <source>
        <dbReference type="EMBL" id="ACO03202.1"/>
    </source>
</evidence>
<dbReference type="RefSeq" id="WP_012675441.1">
    <property type="nucleotide sequence ID" value="NC_012440.1"/>
</dbReference>
<dbReference type="GO" id="GO:0046872">
    <property type="term" value="F:metal ion binding"/>
    <property type="evidence" value="ECO:0007669"/>
    <property type="project" value="UniProtKB-KW"/>
</dbReference>
<keyword evidence="9" id="KW-1185">Reference proteome</keyword>
<dbReference type="EMBL" id="CP001230">
    <property type="protein sequence ID" value="ACO03202.1"/>
    <property type="molecule type" value="Genomic_DNA"/>
</dbReference>
<dbReference type="SFLD" id="SFLDG01136">
    <property type="entry name" value="C1.6:_Phosphoserine_Phosphatas"/>
    <property type="match status" value="1"/>
</dbReference>
<keyword evidence="4 7" id="KW-0479">Metal-binding</keyword>
<keyword evidence="6 7" id="KW-0460">Magnesium</keyword>
<feature type="binding site" evidence="7">
    <location>
        <position position="19"/>
    </location>
    <ligand>
        <name>substrate</name>
    </ligand>
</feature>
<protein>
    <submittedName>
        <fullName evidence="8">3-deoxy-D-manno-octulosonate 8-phosphate phosphatase (KDO 8-P phosphatase)</fullName>
        <ecNumber evidence="8">3.1.3.45</ecNumber>
    </submittedName>
</protein>
<dbReference type="PANTHER" id="PTHR21485:SF3">
    <property type="entry name" value="N-ACYLNEURAMINATE CYTIDYLYLTRANSFERASE"/>
    <property type="match status" value="1"/>
</dbReference>
<dbReference type="AlphaFoldDB" id="C0QSX5"/>
<dbReference type="EC" id="3.1.3.45" evidence="8"/>